<dbReference type="AlphaFoldDB" id="A0A4Q0YTB7"/>
<accession>A0A4Q0YTB7</accession>
<dbReference type="Proteomes" id="UP000290287">
    <property type="component" value="Unassembled WGS sequence"/>
</dbReference>
<dbReference type="RefSeq" id="WP_129120928.1">
    <property type="nucleotide sequence ID" value="NZ_PEIB01000002.1"/>
</dbReference>
<evidence type="ECO:0000313" key="2">
    <source>
        <dbReference type="Proteomes" id="UP000290287"/>
    </source>
</evidence>
<dbReference type="EMBL" id="PEIB01000002">
    <property type="protein sequence ID" value="RXJ74460.1"/>
    <property type="molecule type" value="Genomic_DNA"/>
</dbReference>
<gene>
    <name evidence="1" type="ORF">CS022_02370</name>
</gene>
<evidence type="ECO:0000313" key="1">
    <source>
        <dbReference type="EMBL" id="RXJ74460.1"/>
    </source>
</evidence>
<dbReference type="Gene3D" id="3.40.50.150">
    <property type="entry name" value="Vaccinia Virus protein VP39"/>
    <property type="match status" value="1"/>
</dbReference>
<proteinExistence type="predicted"/>
<keyword evidence="2" id="KW-1185">Reference proteome</keyword>
<name>A0A4Q0YTB7_9GAMM</name>
<evidence type="ECO:0008006" key="3">
    <source>
        <dbReference type="Google" id="ProtNLM"/>
    </source>
</evidence>
<sequence length="258" mass="29687">MDDFYLDEKGLGGYFEAEWLDKLKALNVAKPLDCRMKDVPEDFAVSTSTSVVANFIERNLQDAGVAPQTALEVGPALGRNCYELIQRFPSVEYATLVEPSFRLLSNLKKILIDGDGCNFSYIHAYKNIKEFYFSTRDFSDACEHVTFNCLNSTFDSETVSDTFDVTMCMNVLDQCESPNEIVLGLKEATNKGGVLFLSCTYQWKKYHFDDESVPLNDINDYFGDGWEKLDESDYEYKIRFNERFSRLFMTHIVAYRKK</sequence>
<dbReference type="InterPro" id="IPR029063">
    <property type="entry name" value="SAM-dependent_MTases_sf"/>
</dbReference>
<reference evidence="1 2" key="1">
    <citation type="submission" date="2017-10" db="EMBL/GenBank/DDBJ databases">
        <title>Nyctiphanis sp. nov., isolated from the stomach of the euphausiid Nyctiphanes simplex (Hansen, 1911) in the Gulf of California.</title>
        <authorList>
            <person name="Gomez-Gil B."/>
            <person name="Aguilar-Mendez M."/>
            <person name="Lopez-Cortes A."/>
            <person name="Gomez-Gutierrez J."/>
            <person name="Roque A."/>
            <person name="Lang E."/>
            <person name="Gonzalez-Castillo A."/>
        </authorList>
    </citation>
    <scope>NUCLEOTIDE SEQUENCE [LARGE SCALE GENOMIC DNA]</scope>
    <source>
        <strain evidence="1 2">CAIM 600</strain>
    </source>
</reference>
<comment type="caution">
    <text evidence="1">The sequence shown here is derived from an EMBL/GenBank/DDBJ whole genome shotgun (WGS) entry which is preliminary data.</text>
</comment>
<dbReference type="SUPFAM" id="SSF53335">
    <property type="entry name" value="S-adenosyl-L-methionine-dependent methyltransferases"/>
    <property type="match status" value="1"/>
</dbReference>
<organism evidence="1 2">
    <name type="scientific">Veronia nyctiphanis</name>
    <dbReference type="NCBI Taxonomy" id="1278244"/>
    <lineage>
        <taxon>Bacteria</taxon>
        <taxon>Pseudomonadati</taxon>
        <taxon>Pseudomonadota</taxon>
        <taxon>Gammaproteobacteria</taxon>
        <taxon>Vibrionales</taxon>
        <taxon>Vibrionaceae</taxon>
        <taxon>Veronia</taxon>
    </lineage>
</organism>
<protein>
    <recommendedName>
        <fullName evidence="3">Methyltransferase type 11 domain-containing protein</fullName>
    </recommendedName>
</protein>
<dbReference type="OrthoDB" id="5829798at2"/>